<comment type="subcellular location">
    <subcellularLocation>
        <location evidence="1">Cell envelope</location>
    </subcellularLocation>
</comment>
<sequence>MRTPRLASLSVILLAALLAACSKTPPPEEPVRAVRTMTVQTAPVAGSHEYAAEIRARTESRLAFRVNGKLVKRLVNAGDSVKAGQPLAQIDAQDLRLSQDAAQASLAAARANLEWSEVEFKRYKELREQGFISGAELDRREASLKAARAQADQVRAQAGVQTNQAGYALLSADTAGVITGVDAEPGAVVSAGTPVLRLAHDGPRDVVFSVPEDRVASVRALLGKRDALKVRLWGQEGALGATVREMAAAADPTTRTFLVKADVGAAAAVRLGQTANVTIESPAVDGLIRLPLAAVFEQQGKSTVWTLDRESMTVRARPVQVAGADGNLVVIGGGLQAGERVITAGVHALMPGQRVRLYDEPGSASTPRAIASAEAVPVSTTAIAKR</sequence>
<feature type="domain" description="Multidrug resistance protein MdtA-like barrel-sandwich hybrid" evidence="6">
    <location>
        <begin position="65"/>
        <end position="194"/>
    </location>
</feature>
<name>A0ABX2EJ97_9BURK</name>
<evidence type="ECO:0000313" key="8">
    <source>
        <dbReference type="EMBL" id="NRF68634.1"/>
    </source>
</evidence>
<dbReference type="Pfam" id="PF25917">
    <property type="entry name" value="BSH_RND"/>
    <property type="match status" value="1"/>
</dbReference>
<reference evidence="8 9" key="1">
    <citation type="submission" date="2020-05" db="EMBL/GenBank/DDBJ databases">
        <title>Aquincola sp. isolate from soil.</title>
        <authorList>
            <person name="Han J."/>
            <person name="Kim D.-U."/>
        </authorList>
    </citation>
    <scope>NUCLEOTIDE SEQUENCE [LARGE SCALE GENOMIC DNA]</scope>
    <source>
        <strain evidence="8 9">S2</strain>
    </source>
</reference>
<evidence type="ECO:0000256" key="2">
    <source>
        <dbReference type="ARBA" id="ARBA00009477"/>
    </source>
</evidence>
<dbReference type="SUPFAM" id="SSF111369">
    <property type="entry name" value="HlyD-like secretion proteins"/>
    <property type="match status" value="1"/>
</dbReference>
<dbReference type="InterPro" id="IPR058625">
    <property type="entry name" value="MdtA-like_BSH"/>
</dbReference>
<dbReference type="PANTHER" id="PTHR30469">
    <property type="entry name" value="MULTIDRUG RESISTANCE PROTEIN MDTA"/>
    <property type="match status" value="1"/>
</dbReference>
<dbReference type="PROSITE" id="PS51257">
    <property type="entry name" value="PROKAR_LIPOPROTEIN"/>
    <property type="match status" value="1"/>
</dbReference>
<organism evidence="8 9">
    <name type="scientific">Pseudaquabacterium terrae</name>
    <dbReference type="NCBI Taxonomy" id="2732868"/>
    <lineage>
        <taxon>Bacteria</taxon>
        <taxon>Pseudomonadati</taxon>
        <taxon>Pseudomonadota</taxon>
        <taxon>Betaproteobacteria</taxon>
        <taxon>Burkholderiales</taxon>
        <taxon>Sphaerotilaceae</taxon>
        <taxon>Pseudaquabacterium</taxon>
    </lineage>
</organism>
<dbReference type="NCBIfam" id="TIGR01730">
    <property type="entry name" value="RND_mfp"/>
    <property type="match status" value="1"/>
</dbReference>
<dbReference type="EMBL" id="JABRWJ010000005">
    <property type="protein sequence ID" value="NRF68634.1"/>
    <property type="molecule type" value="Genomic_DNA"/>
</dbReference>
<evidence type="ECO:0000313" key="9">
    <source>
        <dbReference type="Proteomes" id="UP000737171"/>
    </source>
</evidence>
<dbReference type="InterPro" id="IPR006143">
    <property type="entry name" value="RND_pump_MFP"/>
</dbReference>
<evidence type="ECO:0000256" key="3">
    <source>
        <dbReference type="ARBA" id="ARBA00022448"/>
    </source>
</evidence>
<feature type="signal peptide" evidence="4">
    <location>
        <begin position="1"/>
        <end position="22"/>
    </location>
</feature>
<dbReference type="Gene3D" id="1.10.287.470">
    <property type="entry name" value="Helix hairpin bin"/>
    <property type="match status" value="1"/>
</dbReference>
<comment type="caution">
    <text evidence="8">The sequence shown here is derived from an EMBL/GenBank/DDBJ whole genome shotgun (WGS) entry which is preliminary data.</text>
</comment>
<keyword evidence="3" id="KW-0813">Transport</keyword>
<dbReference type="Proteomes" id="UP000737171">
    <property type="component" value="Unassembled WGS sequence"/>
</dbReference>
<accession>A0ABX2EJ97</accession>
<dbReference type="Gene3D" id="2.40.30.170">
    <property type="match status" value="1"/>
</dbReference>
<evidence type="ECO:0000259" key="6">
    <source>
        <dbReference type="Pfam" id="PF25917"/>
    </source>
</evidence>
<dbReference type="InterPro" id="IPR058627">
    <property type="entry name" value="MdtA-like_C"/>
</dbReference>
<keyword evidence="9" id="KW-1185">Reference proteome</keyword>
<evidence type="ECO:0000256" key="4">
    <source>
        <dbReference type="SAM" id="SignalP"/>
    </source>
</evidence>
<evidence type="ECO:0000259" key="5">
    <source>
        <dbReference type="Pfam" id="PF25876"/>
    </source>
</evidence>
<feature type="domain" description="Multidrug resistance protein MdtA-like C-terminal permuted SH3" evidence="7">
    <location>
        <begin position="290"/>
        <end position="346"/>
    </location>
</feature>
<feature type="domain" description="Multidrug resistance protein MdtA-like alpha-helical hairpin" evidence="5">
    <location>
        <begin position="100"/>
        <end position="164"/>
    </location>
</feature>
<proteinExistence type="inferred from homology"/>
<evidence type="ECO:0000259" key="7">
    <source>
        <dbReference type="Pfam" id="PF25967"/>
    </source>
</evidence>
<dbReference type="PANTHER" id="PTHR30469:SF15">
    <property type="entry name" value="HLYD FAMILY OF SECRETION PROTEINS"/>
    <property type="match status" value="1"/>
</dbReference>
<dbReference type="Gene3D" id="2.40.50.100">
    <property type="match status" value="1"/>
</dbReference>
<keyword evidence="4" id="KW-0732">Signal</keyword>
<evidence type="ECO:0000256" key="1">
    <source>
        <dbReference type="ARBA" id="ARBA00004196"/>
    </source>
</evidence>
<feature type="chain" id="PRO_5046718393" evidence="4">
    <location>
        <begin position="23"/>
        <end position="386"/>
    </location>
</feature>
<dbReference type="Pfam" id="PF25967">
    <property type="entry name" value="RND-MFP_C"/>
    <property type="match status" value="1"/>
</dbReference>
<dbReference type="Pfam" id="PF25876">
    <property type="entry name" value="HH_MFP_RND"/>
    <property type="match status" value="1"/>
</dbReference>
<dbReference type="RefSeq" id="WP_173124539.1">
    <property type="nucleotide sequence ID" value="NZ_JABRWJ010000005.1"/>
</dbReference>
<dbReference type="Gene3D" id="2.40.420.20">
    <property type="match status" value="1"/>
</dbReference>
<comment type="similarity">
    <text evidence="2">Belongs to the membrane fusion protein (MFP) (TC 8.A.1) family.</text>
</comment>
<dbReference type="InterPro" id="IPR058624">
    <property type="entry name" value="MdtA-like_HH"/>
</dbReference>
<protein>
    <submittedName>
        <fullName evidence="8">Efflux RND transporter periplasmic adaptor subunit</fullName>
    </submittedName>
</protein>
<gene>
    <name evidence="8" type="ORF">HLB44_16705</name>
</gene>